<evidence type="ECO:0000256" key="6">
    <source>
        <dbReference type="PROSITE-ProRule" id="PRU00433"/>
    </source>
</evidence>
<sequence length="485" mass="52201">MKKSEFSIGTRSTGTARGRAFPGALTAGLLAMVALTSGCVRHDAEFSHREEYNELIPEGQEYVHKVLGTYFGKPTRIVAWEKLPLKLHAAVGTVGEGATSLSVPVNFTQENLPLRPELEAAWLSGNLFQKNDTPALIEAIGENGSVMFPDPGLAQLPAAGDRVAIGPGEVLKFGRVLYAEHCLHCHGVSGDSHGPTAPYLNPKPRDFRRGIFKFTTTVAASRASRTDLSRTIDEGIPGTYMPSFKLLTPDENMALVEYVLWLAMRGEVEYQLTGQLKNDYSNEAFADRVKGGESAAEIRKELTDAVNGGEMADTFNGIVDTAVERWVAAQEEASLVTPTVKHLEATAESIARGRALYLSKDLNCVACHGEAGLGDGPQTYSITKNSAGADNPTPGLYDDWGNLVVPRNLTTGIYRGGRRPIDLFSRLHGGIKGTPMPAFGGKKSDEELWDLVNYIMSVPYEKRTPGDGSKEAKPAEAPPQVAAGG</sequence>
<dbReference type="EMBL" id="CP036271">
    <property type="protein sequence ID" value="QDT56730.1"/>
    <property type="molecule type" value="Genomic_DNA"/>
</dbReference>
<dbReference type="InterPro" id="IPR051459">
    <property type="entry name" value="Cytochrome_c-type_DH"/>
</dbReference>
<keyword evidence="10" id="KW-1185">Reference proteome</keyword>
<dbReference type="Pfam" id="PF00034">
    <property type="entry name" value="Cytochrom_C"/>
    <property type="match status" value="2"/>
</dbReference>
<evidence type="ECO:0000313" key="10">
    <source>
        <dbReference type="Proteomes" id="UP000315700"/>
    </source>
</evidence>
<keyword evidence="4" id="KW-0249">Electron transport</keyword>
<dbReference type="PANTHER" id="PTHR35008">
    <property type="entry name" value="BLL4482 PROTEIN-RELATED"/>
    <property type="match status" value="1"/>
</dbReference>
<evidence type="ECO:0000256" key="5">
    <source>
        <dbReference type="ARBA" id="ARBA00023004"/>
    </source>
</evidence>
<accession>A0A517SKT6</accession>
<dbReference type="OrthoDB" id="9808312at2"/>
<protein>
    <submittedName>
        <fullName evidence="9">Cytochrome c</fullName>
    </submittedName>
</protein>
<dbReference type="InterPro" id="IPR009056">
    <property type="entry name" value="Cyt_c-like_dom"/>
</dbReference>
<dbReference type="PRINTS" id="PR00605">
    <property type="entry name" value="CYTCHROMECIC"/>
</dbReference>
<gene>
    <name evidence="9" type="ORF">Pan44_47900</name>
</gene>
<evidence type="ECO:0000256" key="7">
    <source>
        <dbReference type="SAM" id="MobiDB-lite"/>
    </source>
</evidence>
<dbReference type="PANTHER" id="PTHR35008:SF8">
    <property type="entry name" value="ALCOHOL DEHYDROGENASE CYTOCHROME C SUBUNIT"/>
    <property type="match status" value="1"/>
</dbReference>
<evidence type="ECO:0000256" key="3">
    <source>
        <dbReference type="ARBA" id="ARBA00022723"/>
    </source>
</evidence>
<dbReference type="InParanoid" id="A0A517SKT6"/>
<feature type="domain" description="Cytochrome c" evidence="8">
    <location>
        <begin position="348"/>
        <end position="459"/>
    </location>
</feature>
<evidence type="ECO:0000259" key="8">
    <source>
        <dbReference type="PROSITE" id="PS51007"/>
    </source>
</evidence>
<evidence type="ECO:0000313" key="9">
    <source>
        <dbReference type="EMBL" id="QDT56730.1"/>
    </source>
</evidence>
<keyword evidence="3 6" id="KW-0479">Metal-binding</keyword>
<proteinExistence type="predicted"/>
<dbReference type="KEGG" id="ccos:Pan44_47900"/>
<dbReference type="Proteomes" id="UP000315700">
    <property type="component" value="Chromosome"/>
</dbReference>
<dbReference type="GO" id="GO:0005506">
    <property type="term" value="F:iron ion binding"/>
    <property type="evidence" value="ECO:0007669"/>
    <property type="project" value="InterPro"/>
</dbReference>
<reference evidence="9 10" key="1">
    <citation type="submission" date="2019-02" db="EMBL/GenBank/DDBJ databases">
        <title>Deep-cultivation of Planctomycetes and their phenomic and genomic characterization uncovers novel biology.</title>
        <authorList>
            <person name="Wiegand S."/>
            <person name="Jogler M."/>
            <person name="Boedeker C."/>
            <person name="Pinto D."/>
            <person name="Vollmers J."/>
            <person name="Rivas-Marin E."/>
            <person name="Kohn T."/>
            <person name="Peeters S.H."/>
            <person name="Heuer A."/>
            <person name="Rast P."/>
            <person name="Oberbeckmann S."/>
            <person name="Bunk B."/>
            <person name="Jeske O."/>
            <person name="Meyerdierks A."/>
            <person name="Storesund J.E."/>
            <person name="Kallscheuer N."/>
            <person name="Luecker S."/>
            <person name="Lage O.M."/>
            <person name="Pohl T."/>
            <person name="Merkel B.J."/>
            <person name="Hornburger P."/>
            <person name="Mueller R.-W."/>
            <person name="Bruemmer F."/>
            <person name="Labrenz M."/>
            <person name="Spormann A.M."/>
            <person name="Op den Camp H."/>
            <person name="Overmann J."/>
            <person name="Amann R."/>
            <person name="Jetten M.S.M."/>
            <person name="Mascher T."/>
            <person name="Medema M.H."/>
            <person name="Devos D.P."/>
            <person name="Kaster A.-K."/>
            <person name="Ovreas L."/>
            <person name="Rohde M."/>
            <person name="Galperin M.Y."/>
            <person name="Jogler C."/>
        </authorList>
    </citation>
    <scope>NUCLEOTIDE SEQUENCE [LARGE SCALE GENOMIC DNA]</scope>
    <source>
        <strain evidence="9 10">Pan44</strain>
    </source>
</reference>
<keyword evidence="5 6" id="KW-0408">Iron</keyword>
<feature type="domain" description="Cytochrome c" evidence="8">
    <location>
        <begin position="169"/>
        <end position="263"/>
    </location>
</feature>
<organism evidence="9 10">
    <name type="scientific">Caulifigura coniformis</name>
    <dbReference type="NCBI Taxonomy" id="2527983"/>
    <lineage>
        <taxon>Bacteria</taxon>
        <taxon>Pseudomonadati</taxon>
        <taxon>Planctomycetota</taxon>
        <taxon>Planctomycetia</taxon>
        <taxon>Planctomycetales</taxon>
        <taxon>Planctomycetaceae</taxon>
        <taxon>Caulifigura</taxon>
    </lineage>
</organism>
<dbReference type="GO" id="GO:0009055">
    <property type="term" value="F:electron transfer activity"/>
    <property type="evidence" value="ECO:0007669"/>
    <property type="project" value="InterPro"/>
</dbReference>
<dbReference type="InterPro" id="IPR036909">
    <property type="entry name" value="Cyt_c-like_dom_sf"/>
</dbReference>
<dbReference type="GO" id="GO:0020037">
    <property type="term" value="F:heme binding"/>
    <property type="evidence" value="ECO:0007669"/>
    <property type="project" value="InterPro"/>
</dbReference>
<dbReference type="RefSeq" id="WP_145034166.1">
    <property type="nucleotide sequence ID" value="NZ_CP036271.1"/>
</dbReference>
<evidence type="ECO:0000256" key="2">
    <source>
        <dbReference type="ARBA" id="ARBA00022617"/>
    </source>
</evidence>
<name>A0A517SKT6_9PLAN</name>
<keyword evidence="1" id="KW-0813">Transport</keyword>
<dbReference type="SUPFAM" id="SSF46626">
    <property type="entry name" value="Cytochrome c"/>
    <property type="match status" value="2"/>
</dbReference>
<evidence type="ECO:0000256" key="1">
    <source>
        <dbReference type="ARBA" id="ARBA00022448"/>
    </source>
</evidence>
<dbReference type="Gene3D" id="1.10.760.10">
    <property type="entry name" value="Cytochrome c-like domain"/>
    <property type="match status" value="2"/>
</dbReference>
<dbReference type="InterPro" id="IPR008168">
    <property type="entry name" value="Cyt_C_IC"/>
</dbReference>
<dbReference type="AlphaFoldDB" id="A0A517SKT6"/>
<evidence type="ECO:0000256" key="4">
    <source>
        <dbReference type="ARBA" id="ARBA00022982"/>
    </source>
</evidence>
<feature type="region of interest" description="Disordered" evidence="7">
    <location>
        <begin position="460"/>
        <end position="485"/>
    </location>
</feature>
<dbReference type="PROSITE" id="PS51007">
    <property type="entry name" value="CYTC"/>
    <property type="match status" value="2"/>
</dbReference>
<feature type="compositionally biased region" description="Basic and acidic residues" evidence="7">
    <location>
        <begin position="460"/>
        <end position="474"/>
    </location>
</feature>
<keyword evidence="2 6" id="KW-0349">Heme</keyword>